<gene>
    <name evidence="7" type="ORF">HCX48_04000</name>
</gene>
<evidence type="ECO:0000259" key="6">
    <source>
        <dbReference type="PROSITE" id="PS50045"/>
    </source>
</evidence>
<keyword evidence="8" id="KW-1185">Reference proteome</keyword>
<dbReference type="InterPro" id="IPR025662">
    <property type="entry name" value="Sigma_54_int_dom_ATP-bd_1"/>
</dbReference>
<dbReference type="Pfam" id="PF01590">
    <property type="entry name" value="GAF"/>
    <property type="match status" value="1"/>
</dbReference>
<protein>
    <submittedName>
        <fullName evidence="7">Sigma 54-interacting transcriptional regulator</fullName>
    </submittedName>
</protein>
<dbReference type="InterPro" id="IPR002197">
    <property type="entry name" value="HTH_Fis"/>
</dbReference>
<evidence type="ECO:0000256" key="4">
    <source>
        <dbReference type="ARBA" id="ARBA00023125"/>
    </source>
</evidence>
<evidence type="ECO:0000256" key="2">
    <source>
        <dbReference type="ARBA" id="ARBA00022840"/>
    </source>
</evidence>
<dbReference type="PRINTS" id="PR01590">
    <property type="entry name" value="HTHFIS"/>
</dbReference>
<reference evidence="8" key="1">
    <citation type="submission" date="2020-03" db="EMBL/GenBank/DDBJ databases">
        <title>Whole-genome sequence of the purple nonsulfur bacterium Rhodocyclus tenuis DSM112.</title>
        <authorList>
            <person name="Kyndt J.A."/>
            <person name="Meyer T.E."/>
        </authorList>
    </citation>
    <scope>NUCLEOTIDE SEQUENCE [LARGE SCALE GENOMIC DNA]</scope>
    <source>
        <strain evidence="8">DSM 112</strain>
    </source>
</reference>
<dbReference type="InterPro" id="IPR029016">
    <property type="entry name" value="GAF-like_dom_sf"/>
</dbReference>
<dbReference type="PROSITE" id="PS00675">
    <property type="entry name" value="SIGMA54_INTERACT_1"/>
    <property type="match status" value="1"/>
</dbReference>
<dbReference type="Gene3D" id="1.10.10.60">
    <property type="entry name" value="Homeodomain-like"/>
    <property type="match status" value="1"/>
</dbReference>
<dbReference type="SUPFAM" id="SSF46689">
    <property type="entry name" value="Homeodomain-like"/>
    <property type="match status" value="1"/>
</dbReference>
<dbReference type="InterPro" id="IPR003593">
    <property type="entry name" value="AAA+_ATPase"/>
</dbReference>
<dbReference type="InterPro" id="IPR025944">
    <property type="entry name" value="Sigma_54_int_dom_CS"/>
</dbReference>
<dbReference type="InterPro" id="IPR002078">
    <property type="entry name" value="Sigma_54_int"/>
</dbReference>
<dbReference type="EMBL" id="JAATWB010000002">
    <property type="protein sequence ID" value="NJA88385.1"/>
    <property type="molecule type" value="Genomic_DNA"/>
</dbReference>
<dbReference type="RefSeq" id="WP_153590769.1">
    <property type="nucleotide sequence ID" value="NZ_JAATWB010000002.1"/>
</dbReference>
<dbReference type="SMART" id="SM00382">
    <property type="entry name" value="AAA"/>
    <property type="match status" value="1"/>
</dbReference>
<comment type="caution">
    <text evidence="7">The sequence shown here is derived from an EMBL/GenBank/DDBJ whole genome shotgun (WGS) entry which is preliminary data.</text>
</comment>
<dbReference type="Gene3D" id="1.10.8.60">
    <property type="match status" value="1"/>
</dbReference>
<dbReference type="InterPro" id="IPR009057">
    <property type="entry name" value="Homeodomain-like_sf"/>
</dbReference>
<dbReference type="Pfam" id="PF25601">
    <property type="entry name" value="AAA_lid_14"/>
    <property type="match status" value="1"/>
</dbReference>
<name>A0ABX0WG93_9RHOO</name>
<dbReference type="InterPro" id="IPR027417">
    <property type="entry name" value="P-loop_NTPase"/>
</dbReference>
<accession>A0ABX0WG93</accession>
<dbReference type="PROSITE" id="PS00676">
    <property type="entry name" value="SIGMA54_INTERACT_2"/>
    <property type="match status" value="1"/>
</dbReference>
<dbReference type="Proteomes" id="UP000720344">
    <property type="component" value="Unassembled WGS sequence"/>
</dbReference>
<keyword evidence="3" id="KW-0805">Transcription regulation</keyword>
<evidence type="ECO:0000256" key="1">
    <source>
        <dbReference type="ARBA" id="ARBA00022741"/>
    </source>
</evidence>
<dbReference type="PROSITE" id="PS00688">
    <property type="entry name" value="SIGMA54_INTERACT_3"/>
    <property type="match status" value="1"/>
</dbReference>
<sequence length="533" mass="59115">MSAIITPHVRTAKRLCEINLGECRTALLPLLYEMSRITSESGDLSHILNVLLRLMQRHMKVVRAMVSLYDPGTGKIFVHESVGLSEEEAAKGVYRLGEGITGKVVETGKSIVVPRIGEEPNFLNRTGSREHADTSGLSFLCVPILRGRKVMGTISAERLYDDRRLLNLDVEILSVLATVTAQAVELYLVEHLTTARLADENQRLRSALKQRFRPTNLIGNSKPMQDVYQLVERVTKSRTTVLLLGESGVGKELVASAIHYNSANTGGPFVKFNCASLPESVIESELFGHEKGSFTGATALRRGRFEDADGGTIFLDEVGEMSLPMQAKLLRVLQERSFERVGGNTTIKVELRILAATNRDLAEMVRQGTFREDLYYRLNVFPITIPPLRERGQDIIALADHFVARFSREMAIPVERISTPAINMLLCYHWPGNVRELENVIERAMLLAENGVIHGYNLPASLQLPVVAESGESGSLDTKLAAVEYEMIVDALKVHHGNATLAAEQLGLTRRILGLRMGKYHLNYKDFRCAVGA</sequence>
<organism evidence="7 8">
    <name type="scientific">Rhodocyclus gracilis</name>
    <dbReference type="NCBI Taxonomy" id="2929842"/>
    <lineage>
        <taxon>Bacteria</taxon>
        <taxon>Pseudomonadati</taxon>
        <taxon>Pseudomonadota</taxon>
        <taxon>Betaproteobacteria</taxon>
        <taxon>Rhodocyclales</taxon>
        <taxon>Rhodocyclaceae</taxon>
        <taxon>Rhodocyclus</taxon>
    </lineage>
</organism>
<dbReference type="SMART" id="SM00065">
    <property type="entry name" value="GAF"/>
    <property type="match status" value="1"/>
</dbReference>
<dbReference type="CDD" id="cd00009">
    <property type="entry name" value="AAA"/>
    <property type="match status" value="1"/>
</dbReference>
<dbReference type="Gene3D" id="3.40.50.300">
    <property type="entry name" value="P-loop containing nucleotide triphosphate hydrolases"/>
    <property type="match status" value="1"/>
</dbReference>
<proteinExistence type="predicted"/>
<keyword evidence="4" id="KW-0238">DNA-binding</keyword>
<dbReference type="InterPro" id="IPR058031">
    <property type="entry name" value="AAA_lid_NorR"/>
</dbReference>
<dbReference type="InterPro" id="IPR025943">
    <property type="entry name" value="Sigma_54_int_dom_ATP-bd_2"/>
</dbReference>
<dbReference type="SUPFAM" id="SSF52540">
    <property type="entry name" value="P-loop containing nucleoside triphosphate hydrolases"/>
    <property type="match status" value="1"/>
</dbReference>
<evidence type="ECO:0000256" key="5">
    <source>
        <dbReference type="ARBA" id="ARBA00023163"/>
    </source>
</evidence>
<evidence type="ECO:0000313" key="8">
    <source>
        <dbReference type="Proteomes" id="UP000720344"/>
    </source>
</evidence>
<keyword evidence="1" id="KW-0547">Nucleotide-binding</keyword>
<dbReference type="PANTHER" id="PTHR32071">
    <property type="entry name" value="TRANSCRIPTIONAL REGULATORY PROTEIN"/>
    <property type="match status" value="1"/>
</dbReference>
<dbReference type="InterPro" id="IPR003018">
    <property type="entry name" value="GAF"/>
</dbReference>
<keyword evidence="2" id="KW-0067">ATP-binding</keyword>
<dbReference type="Pfam" id="PF02954">
    <property type="entry name" value="HTH_8"/>
    <property type="match status" value="1"/>
</dbReference>
<dbReference type="SUPFAM" id="SSF55781">
    <property type="entry name" value="GAF domain-like"/>
    <property type="match status" value="1"/>
</dbReference>
<dbReference type="Pfam" id="PF00158">
    <property type="entry name" value="Sigma54_activat"/>
    <property type="match status" value="1"/>
</dbReference>
<dbReference type="PANTHER" id="PTHR32071:SF122">
    <property type="entry name" value="SIGMA FACTOR"/>
    <property type="match status" value="1"/>
</dbReference>
<keyword evidence="5" id="KW-0804">Transcription</keyword>
<feature type="domain" description="Sigma-54 factor interaction" evidence="6">
    <location>
        <begin position="217"/>
        <end position="446"/>
    </location>
</feature>
<dbReference type="PROSITE" id="PS50045">
    <property type="entry name" value="SIGMA54_INTERACT_4"/>
    <property type="match status" value="1"/>
</dbReference>
<evidence type="ECO:0000313" key="7">
    <source>
        <dbReference type="EMBL" id="NJA88385.1"/>
    </source>
</evidence>
<dbReference type="Gene3D" id="3.30.450.40">
    <property type="match status" value="1"/>
</dbReference>
<evidence type="ECO:0000256" key="3">
    <source>
        <dbReference type="ARBA" id="ARBA00023015"/>
    </source>
</evidence>